<dbReference type="PROSITE" id="PS50088">
    <property type="entry name" value="ANK_REPEAT"/>
    <property type="match status" value="2"/>
</dbReference>
<dbReference type="VEuPathDB" id="CryptoDB:Vbra_7827"/>
<dbReference type="PANTHER" id="PTHR24171:SF8">
    <property type="entry name" value="BRCA1-ASSOCIATED RING DOMAIN PROTEIN 1"/>
    <property type="match status" value="1"/>
</dbReference>
<protein>
    <submittedName>
        <fullName evidence="4">Uncharacterized protein</fullName>
    </submittedName>
</protein>
<name>A0A0G4EKY0_VITBC</name>
<evidence type="ECO:0000313" key="4">
    <source>
        <dbReference type="EMBL" id="CEL98050.1"/>
    </source>
</evidence>
<dbReference type="Gene3D" id="1.25.40.20">
    <property type="entry name" value="Ankyrin repeat-containing domain"/>
    <property type="match status" value="1"/>
</dbReference>
<dbReference type="STRING" id="1169540.A0A0G4EKY0"/>
<dbReference type="Proteomes" id="UP000041254">
    <property type="component" value="Unassembled WGS sequence"/>
</dbReference>
<dbReference type="PROSITE" id="PS50297">
    <property type="entry name" value="ANK_REP_REGION"/>
    <property type="match status" value="1"/>
</dbReference>
<reference evidence="4 5" key="1">
    <citation type="submission" date="2014-11" db="EMBL/GenBank/DDBJ databases">
        <authorList>
            <person name="Zhu J."/>
            <person name="Qi W."/>
            <person name="Song R."/>
        </authorList>
    </citation>
    <scope>NUCLEOTIDE SEQUENCE [LARGE SCALE GENOMIC DNA]</scope>
</reference>
<evidence type="ECO:0000313" key="5">
    <source>
        <dbReference type="Proteomes" id="UP000041254"/>
    </source>
</evidence>
<dbReference type="OrthoDB" id="194358at2759"/>
<dbReference type="Pfam" id="PF00023">
    <property type="entry name" value="Ank"/>
    <property type="match status" value="1"/>
</dbReference>
<keyword evidence="2 3" id="KW-0040">ANK repeat</keyword>
<dbReference type="InterPro" id="IPR036770">
    <property type="entry name" value="Ankyrin_rpt-contain_sf"/>
</dbReference>
<dbReference type="PANTHER" id="PTHR24171">
    <property type="entry name" value="ANKYRIN REPEAT DOMAIN-CONTAINING PROTEIN 39-RELATED"/>
    <property type="match status" value="1"/>
</dbReference>
<feature type="repeat" description="ANK" evidence="3">
    <location>
        <begin position="156"/>
        <end position="188"/>
    </location>
</feature>
<evidence type="ECO:0000256" key="3">
    <source>
        <dbReference type="PROSITE-ProRule" id="PRU00023"/>
    </source>
</evidence>
<accession>A0A0G4EKY0</accession>
<keyword evidence="5" id="KW-1185">Reference proteome</keyword>
<evidence type="ECO:0000256" key="2">
    <source>
        <dbReference type="ARBA" id="ARBA00023043"/>
    </source>
</evidence>
<sequence>MTASFFIPGAEAFGGRVAAELSVGRMAAADVSLIAEELRGVRLSKGGDEGHDDEIDHEAEELIKEAQSPMGGKRSSEARQSVTLARRFQMKLMQEITKEKPDFEKIRALQAFDVDFSVKDPESEMTLLHHGAWQGEVDIIQLALSAGVDVNAETKLGRTALHFACVGNHPRAIKWLVDHGADINKPTIALLTPLHLAARSGAEDAVKCLLSDFPDKQVFADMEDNERLTPLDVAKTNAIKTHIHKYLDRNKKKAKKTTDANKPVWEI</sequence>
<feature type="repeat" description="ANK" evidence="3">
    <location>
        <begin position="123"/>
        <end position="155"/>
    </location>
</feature>
<evidence type="ECO:0000256" key="1">
    <source>
        <dbReference type="ARBA" id="ARBA00022737"/>
    </source>
</evidence>
<dbReference type="PhylomeDB" id="A0A0G4EKY0"/>
<dbReference type="GO" id="GO:0004842">
    <property type="term" value="F:ubiquitin-protein transferase activity"/>
    <property type="evidence" value="ECO:0007669"/>
    <property type="project" value="TreeGrafter"/>
</dbReference>
<dbReference type="SMART" id="SM00248">
    <property type="entry name" value="ANK"/>
    <property type="match status" value="3"/>
</dbReference>
<dbReference type="EMBL" id="CDMY01000261">
    <property type="protein sequence ID" value="CEL98050.1"/>
    <property type="molecule type" value="Genomic_DNA"/>
</dbReference>
<dbReference type="SUPFAM" id="SSF48403">
    <property type="entry name" value="Ankyrin repeat"/>
    <property type="match status" value="1"/>
</dbReference>
<dbReference type="GO" id="GO:0085020">
    <property type="term" value="P:protein K6-linked ubiquitination"/>
    <property type="evidence" value="ECO:0007669"/>
    <property type="project" value="TreeGrafter"/>
</dbReference>
<proteinExistence type="predicted"/>
<dbReference type="Pfam" id="PF12796">
    <property type="entry name" value="Ank_2"/>
    <property type="match status" value="1"/>
</dbReference>
<dbReference type="InParanoid" id="A0A0G4EKY0"/>
<keyword evidence="1" id="KW-0677">Repeat</keyword>
<gene>
    <name evidence="4" type="ORF">Vbra_7827</name>
</gene>
<dbReference type="AlphaFoldDB" id="A0A0G4EKY0"/>
<dbReference type="InterPro" id="IPR002110">
    <property type="entry name" value="Ankyrin_rpt"/>
</dbReference>
<organism evidence="4 5">
    <name type="scientific">Vitrella brassicaformis (strain CCMP3155)</name>
    <dbReference type="NCBI Taxonomy" id="1169540"/>
    <lineage>
        <taxon>Eukaryota</taxon>
        <taxon>Sar</taxon>
        <taxon>Alveolata</taxon>
        <taxon>Colpodellida</taxon>
        <taxon>Vitrellaceae</taxon>
        <taxon>Vitrella</taxon>
    </lineage>
</organism>